<dbReference type="Pfam" id="PF02037">
    <property type="entry name" value="SAP"/>
    <property type="match status" value="1"/>
</dbReference>
<dbReference type="Pfam" id="PF02992">
    <property type="entry name" value="Transposase_21"/>
    <property type="match status" value="1"/>
</dbReference>
<accession>A0A5N5Q811</accession>
<evidence type="ECO:0000313" key="3">
    <source>
        <dbReference type="Proteomes" id="UP000383932"/>
    </source>
</evidence>
<feature type="domain" description="SAP" evidence="1">
    <location>
        <begin position="487"/>
        <end position="521"/>
    </location>
</feature>
<evidence type="ECO:0000313" key="2">
    <source>
        <dbReference type="EMBL" id="KAB5587546.1"/>
    </source>
</evidence>
<dbReference type="AlphaFoldDB" id="A0A5N5Q811"/>
<keyword evidence="3" id="KW-1185">Reference proteome</keyword>
<reference evidence="2 3" key="1">
    <citation type="journal article" date="2019" name="Fungal Biol. Biotechnol.">
        <title>Draft genome sequence of fastidious pathogen Ceratobasidium theobromae, which causes vascular-streak dieback in Theobroma cacao.</title>
        <authorList>
            <person name="Ali S.S."/>
            <person name="Asman A."/>
            <person name="Shao J."/>
            <person name="Firmansyah A.P."/>
            <person name="Susilo A.W."/>
            <person name="Rosmana A."/>
            <person name="McMahon P."/>
            <person name="Junaid M."/>
            <person name="Guest D."/>
            <person name="Kheng T.Y."/>
            <person name="Meinhardt L.W."/>
            <person name="Bailey B.A."/>
        </authorList>
    </citation>
    <scope>NUCLEOTIDE SEQUENCE [LARGE SCALE GENOMIC DNA]</scope>
    <source>
        <strain evidence="2 3">CT2</strain>
    </source>
</reference>
<dbReference type="InterPro" id="IPR003034">
    <property type="entry name" value="SAP_dom"/>
</dbReference>
<protein>
    <submittedName>
        <fullName evidence="2">Transposase family Tnp2 protein</fullName>
    </submittedName>
</protein>
<dbReference type="InterPro" id="IPR004242">
    <property type="entry name" value="Transposase_21"/>
</dbReference>
<dbReference type="OrthoDB" id="3262294at2759"/>
<dbReference type="PROSITE" id="PS50800">
    <property type="entry name" value="SAP"/>
    <property type="match status" value="1"/>
</dbReference>
<name>A0A5N5Q811_9AGAM</name>
<proteinExistence type="predicted"/>
<dbReference type="Proteomes" id="UP000383932">
    <property type="component" value="Unassembled WGS sequence"/>
</dbReference>
<comment type="caution">
    <text evidence="2">The sequence shown here is derived from an EMBL/GenBank/DDBJ whole genome shotgun (WGS) entry which is preliminary data.</text>
</comment>
<sequence length="527" mass="59920">MVSEMQDNRSTKFIQLNLKDIPITLPTVLHRLDLPPTLDLYACCPACSALYPEEKAGSVPEFCTVKVGESACGQQLGSIQHRGATTWIKPARRYSHMLFETWLGEFLLRPGVEDMLEAARPNPKEPLTDLWDAPYLRSFPNQGGLAFFDAPPDELRLAMLLYHDFFNPFQNKTAGKIRSVGCFFMVCLNLPSDIRYDASNSYLVSVVPGPEETKMEDLNIFIRPIVENMLEIFNPGIWISKTHKHPQGRKVRAAIVIESMDTPAARGAGGFASHSHTCFCYLCTATRPAIDQPDLSRFKLRTIQAHRELVDLWMNADGKRRSKLYDQYGVRYTDWLRFPWWDPFSSMVVAPMHWTKNILDKQMRQNMEWSWTIPAGPPPDLSRPQPISELEYEWGHSAIMCLSESDFESAKLTAPLLRYLCWERNIYIAGLAGPRLVTELNKWRRDNNIISGGQIVPAVLKQYKGPPVSVARARYYISKHASQSVIATHAAVSDLVHLCQVLGLSDQGKKEILIQRLLDHYVRLDSI</sequence>
<evidence type="ECO:0000259" key="1">
    <source>
        <dbReference type="PROSITE" id="PS50800"/>
    </source>
</evidence>
<gene>
    <name evidence="2" type="ORF">CTheo_9015</name>
</gene>
<organism evidence="2 3">
    <name type="scientific">Ceratobasidium theobromae</name>
    <dbReference type="NCBI Taxonomy" id="1582974"/>
    <lineage>
        <taxon>Eukaryota</taxon>
        <taxon>Fungi</taxon>
        <taxon>Dikarya</taxon>
        <taxon>Basidiomycota</taxon>
        <taxon>Agaricomycotina</taxon>
        <taxon>Agaricomycetes</taxon>
        <taxon>Cantharellales</taxon>
        <taxon>Ceratobasidiaceae</taxon>
        <taxon>Ceratobasidium</taxon>
    </lineage>
</organism>
<dbReference type="EMBL" id="SSOP01000994">
    <property type="protein sequence ID" value="KAB5587546.1"/>
    <property type="molecule type" value="Genomic_DNA"/>
</dbReference>